<dbReference type="EMBL" id="CP144697">
    <property type="protein sequence ID" value="WVZ13827.1"/>
    <property type="molecule type" value="Genomic_DNA"/>
</dbReference>
<dbReference type="AlphaFoldDB" id="A0AAQ3NRI0"/>
<organism evidence="1 2">
    <name type="scientific">Vigna mungo</name>
    <name type="common">Black gram</name>
    <name type="synonym">Phaseolus mungo</name>
    <dbReference type="NCBI Taxonomy" id="3915"/>
    <lineage>
        <taxon>Eukaryota</taxon>
        <taxon>Viridiplantae</taxon>
        <taxon>Streptophyta</taxon>
        <taxon>Embryophyta</taxon>
        <taxon>Tracheophyta</taxon>
        <taxon>Spermatophyta</taxon>
        <taxon>Magnoliopsida</taxon>
        <taxon>eudicotyledons</taxon>
        <taxon>Gunneridae</taxon>
        <taxon>Pentapetalae</taxon>
        <taxon>rosids</taxon>
        <taxon>fabids</taxon>
        <taxon>Fabales</taxon>
        <taxon>Fabaceae</taxon>
        <taxon>Papilionoideae</taxon>
        <taxon>50 kb inversion clade</taxon>
        <taxon>NPAAA clade</taxon>
        <taxon>indigoferoid/millettioid clade</taxon>
        <taxon>Phaseoleae</taxon>
        <taxon>Vigna</taxon>
    </lineage>
</organism>
<accession>A0AAQ3NRI0</accession>
<name>A0AAQ3NRI0_VIGMU</name>
<gene>
    <name evidence="1" type="ORF">V8G54_011393</name>
</gene>
<protein>
    <submittedName>
        <fullName evidence="1">Uncharacterized protein</fullName>
    </submittedName>
</protein>
<reference evidence="1 2" key="1">
    <citation type="journal article" date="2023" name="Life. Sci Alliance">
        <title>Evolutionary insights into 3D genome organization and epigenetic landscape of Vigna mungo.</title>
        <authorList>
            <person name="Junaid A."/>
            <person name="Singh B."/>
            <person name="Bhatia S."/>
        </authorList>
    </citation>
    <scope>NUCLEOTIDE SEQUENCE [LARGE SCALE GENOMIC DNA]</scope>
    <source>
        <strain evidence="1">Urdbean</strain>
    </source>
</reference>
<proteinExistence type="predicted"/>
<dbReference type="Proteomes" id="UP001374535">
    <property type="component" value="Chromosome 4"/>
</dbReference>
<evidence type="ECO:0000313" key="1">
    <source>
        <dbReference type="EMBL" id="WVZ13827.1"/>
    </source>
</evidence>
<keyword evidence="2" id="KW-1185">Reference proteome</keyword>
<sequence length="375" mass="41387">MTNQVAQLVAAVNKLTRKAEEEKGAATNEAPLMVAVAPEFQEIKCPTTSTTIYSNPSFIDSHSAFNFDDDNSNSLMSDDCTSASVDFSECQVYYDGDKNIEPQSEIGCTAHLNSDLKIEPIEVQIDFIKSKKYLEKMREAANHVLVLQYYEMDFDADVCKPEIDFTMFDDMHDVLIEVVGFTPCFGHSHITNAAFSIDRVYIQASSVLDDCTNLNVLLNDESNAHDDKYAVFDDVKVDMVDFENACTDLGLELELEFAEFLNSVELGNEKLTGCTCLGGGCEICEEINASICSASNSFADAKEEFIMCKLDGNDPGDAVDEPVEIEGINEVADTDSKVLAMQRDMTAIGDKPTRSNSVSFTHQLQTLNGEMKLLQ</sequence>
<evidence type="ECO:0000313" key="2">
    <source>
        <dbReference type="Proteomes" id="UP001374535"/>
    </source>
</evidence>